<proteinExistence type="predicted"/>
<organism evidence="7 8">
    <name type="scientific">Streptococcus gallolyticus</name>
    <dbReference type="NCBI Taxonomy" id="315405"/>
    <lineage>
        <taxon>Bacteria</taxon>
        <taxon>Bacillati</taxon>
        <taxon>Bacillota</taxon>
        <taxon>Bacilli</taxon>
        <taxon>Lactobacillales</taxon>
        <taxon>Streptococcaceae</taxon>
        <taxon>Streptococcus</taxon>
    </lineage>
</organism>
<dbReference type="InterPro" id="IPR002543">
    <property type="entry name" value="FtsK_dom"/>
</dbReference>
<feature type="coiled-coil region" evidence="4">
    <location>
        <begin position="268"/>
        <end position="295"/>
    </location>
</feature>
<dbReference type="EMBL" id="FOGM01000004">
    <property type="protein sequence ID" value="SER44915.1"/>
    <property type="molecule type" value="Genomic_DNA"/>
</dbReference>
<evidence type="ECO:0000256" key="3">
    <source>
        <dbReference type="PROSITE-ProRule" id="PRU00289"/>
    </source>
</evidence>
<dbReference type="InterPro" id="IPR027417">
    <property type="entry name" value="P-loop_NTPase"/>
</dbReference>
<dbReference type="PANTHER" id="PTHR22683">
    <property type="entry name" value="SPORULATION PROTEIN RELATED"/>
    <property type="match status" value="1"/>
</dbReference>
<keyword evidence="2 3" id="KW-0067">ATP-binding</keyword>
<evidence type="ECO:0000259" key="6">
    <source>
        <dbReference type="PROSITE" id="PS50901"/>
    </source>
</evidence>
<evidence type="ECO:0000313" key="8">
    <source>
        <dbReference type="Proteomes" id="UP000182712"/>
    </source>
</evidence>
<accession>A0A1H9PAI9</accession>
<feature type="transmembrane region" description="Helical" evidence="5">
    <location>
        <begin position="20"/>
        <end position="40"/>
    </location>
</feature>
<gene>
    <name evidence="7" type="ORF">SAMN04487840_10450</name>
</gene>
<keyword evidence="5" id="KW-1133">Transmembrane helix</keyword>
<feature type="binding site" evidence="3">
    <location>
        <begin position="214"/>
        <end position="221"/>
    </location>
    <ligand>
        <name>ATP</name>
        <dbReference type="ChEBI" id="CHEBI:30616"/>
    </ligand>
</feature>
<evidence type="ECO:0000313" key="7">
    <source>
        <dbReference type="EMBL" id="SER44915.1"/>
    </source>
</evidence>
<dbReference type="SUPFAM" id="SSF52540">
    <property type="entry name" value="P-loop containing nucleoside triphosphate hydrolases"/>
    <property type="match status" value="1"/>
</dbReference>
<evidence type="ECO:0000256" key="4">
    <source>
        <dbReference type="SAM" id="Coils"/>
    </source>
</evidence>
<evidence type="ECO:0000256" key="2">
    <source>
        <dbReference type="ARBA" id="ARBA00022840"/>
    </source>
</evidence>
<dbReference type="InterPro" id="IPR050206">
    <property type="entry name" value="FtsK/SpoIIIE/SftA"/>
</dbReference>
<dbReference type="GO" id="GO:0005524">
    <property type="term" value="F:ATP binding"/>
    <property type="evidence" value="ECO:0007669"/>
    <property type="project" value="UniProtKB-UniRule"/>
</dbReference>
<sequence length="572" mass="66057">MTLFQYRGIRIRPWMRKLHVIIPVIFSIILLIPAGFFVFYNFEALKVVDVPTIITAVVFAGAGIGLALLLNRVFTEMTAIGSKIDRLRILSRYLYDHGFYYEKKRSGQNGKSKIKYPKIYMKQRKYDLDVSFEMAGNKFQEKFKKMGGELETSFFMDYMETSDEKKFKTYTMAYSAFLNRINVPDVEYVEGKGLKLMKNFYWDFDSDPHLIIAGGTGGGKTVLLRSLILGLAKIGVVDICDPKYADFVTMAELKAFKGRIAFTTEEIVEQFEKAYVEMMERYRIMNEKRKELKQKDLGKYREYGMKPYFLVCDEFNALMSVISADYKLAKRFDNALTQLILKGRQAGVNVILAMQKPSREDLSSKMQANMNMRLSVGRLDEYGYDTMFGEINRTKEFKYIKRLMGKRVYGRGYGAVNGEVAREFYAPNLDKKLVFYDEFAKLERIPDPYSYLENPNVNPDIINNKEVQEVSDIATGDGQFNSQLVVNTDTVEVEIKHSLKEAADTIGVSRPQVFKVVKMIEDNGYTTFERDSNDQKVLSDSEVALVQELFEFKTTNNLTWTKAIEQYFTKED</sequence>
<dbReference type="PANTHER" id="PTHR22683:SF47">
    <property type="entry name" value="FTSK DOMAIN-CONTAINING PROTEIN YDCQ"/>
    <property type="match status" value="1"/>
</dbReference>
<keyword evidence="1 3" id="KW-0547">Nucleotide-binding</keyword>
<dbReference type="Gene3D" id="3.40.50.300">
    <property type="entry name" value="P-loop containing nucleotide triphosphate hydrolases"/>
    <property type="match status" value="1"/>
</dbReference>
<dbReference type="Proteomes" id="UP000182712">
    <property type="component" value="Unassembled WGS sequence"/>
</dbReference>
<evidence type="ECO:0000256" key="1">
    <source>
        <dbReference type="ARBA" id="ARBA00022741"/>
    </source>
</evidence>
<evidence type="ECO:0000256" key="5">
    <source>
        <dbReference type="SAM" id="Phobius"/>
    </source>
</evidence>
<dbReference type="PROSITE" id="PS50901">
    <property type="entry name" value="FTSK"/>
    <property type="match status" value="1"/>
</dbReference>
<dbReference type="Pfam" id="PF01580">
    <property type="entry name" value="FtsK_SpoIIIE"/>
    <property type="match status" value="1"/>
</dbReference>
<feature type="domain" description="FtsK" evidence="6">
    <location>
        <begin position="197"/>
        <end position="385"/>
    </location>
</feature>
<dbReference type="RefSeq" id="WP_074627376.1">
    <property type="nucleotide sequence ID" value="NZ_FOGM01000004.1"/>
</dbReference>
<keyword evidence="4" id="KW-0175">Coiled coil</keyword>
<name>A0A1H9PAI9_9STRE</name>
<dbReference type="AlphaFoldDB" id="A0A1H9PAI9"/>
<reference evidence="7 8" key="1">
    <citation type="submission" date="2016-10" db="EMBL/GenBank/DDBJ databases">
        <authorList>
            <person name="de Groot N.N."/>
        </authorList>
    </citation>
    <scope>NUCLEOTIDE SEQUENCE [LARGE SCALE GENOMIC DNA]</scope>
    <source>
        <strain evidence="7 8">VTM2R47</strain>
    </source>
</reference>
<feature type="transmembrane region" description="Helical" evidence="5">
    <location>
        <begin position="52"/>
        <end position="74"/>
    </location>
</feature>
<protein>
    <submittedName>
        <fullName evidence="7">FtsK/SpoIIIE family protein</fullName>
    </submittedName>
</protein>
<dbReference type="GO" id="GO:0003677">
    <property type="term" value="F:DNA binding"/>
    <property type="evidence" value="ECO:0007669"/>
    <property type="project" value="InterPro"/>
</dbReference>
<keyword evidence="5" id="KW-0812">Transmembrane</keyword>
<keyword evidence="5" id="KW-0472">Membrane</keyword>